<feature type="signal peptide" evidence="1">
    <location>
        <begin position="1"/>
        <end position="27"/>
    </location>
</feature>
<reference evidence="3" key="1">
    <citation type="journal article" date="2019" name="Int. J. Syst. Evol. Microbiol.">
        <title>The Global Catalogue of Microorganisms (GCM) 10K type strain sequencing project: providing services to taxonomists for standard genome sequencing and annotation.</title>
        <authorList>
            <consortium name="The Broad Institute Genomics Platform"/>
            <consortium name="The Broad Institute Genome Sequencing Center for Infectious Disease"/>
            <person name="Wu L."/>
            <person name="Ma J."/>
        </authorList>
    </citation>
    <scope>NUCLEOTIDE SEQUENCE [LARGE SCALE GENOMIC DNA]</scope>
    <source>
        <strain evidence="3">CGMCC 4.7382</strain>
    </source>
</reference>
<comment type="caution">
    <text evidence="2">The sequence shown here is derived from an EMBL/GenBank/DDBJ whole genome shotgun (WGS) entry which is preliminary data.</text>
</comment>
<name>A0ABW2KDA2_9ACTN</name>
<feature type="chain" id="PRO_5046675342" description="Secreted protein" evidence="1">
    <location>
        <begin position="28"/>
        <end position="105"/>
    </location>
</feature>
<gene>
    <name evidence="2" type="ORF">ACFQRF_05085</name>
</gene>
<evidence type="ECO:0000313" key="2">
    <source>
        <dbReference type="EMBL" id="MFC7327109.1"/>
    </source>
</evidence>
<evidence type="ECO:0000256" key="1">
    <source>
        <dbReference type="SAM" id="SignalP"/>
    </source>
</evidence>
<keyword evidence="1" id="KW-0732">Signal</keyword>
<evidence type="ECO:0008006" key="4">
    <source>
        <dbReference type="Google" id="ProtNLM"/>
    </source>
</evidence>
<organism evidence="2 3">
    <name type="scientific">Marinactinospora rubrisoli</name>
    <dbReference type="NCBI Taxonomy" id="2715399"/>
    <lineage>
        <taxon>Bacteria</taxon>
        <taxon>Bacillati</taxon>
        <taxon>Actinomycetota</taxon>
        <taxon>Actinomycetes</taxon>
        <taxon>Streptosporangiales</taxon>
        <taxon>Nocardiopsidaceae</taxon>
        <taxon>Marinactinospora</taxon>
    </lineage>
</organism>
<dbReference type="EMBL" id="JBHTBH010000002">
    <property type="protein sequence ID" value="MFC7327109.1"/>
    <property type="molecule type" value="Genomic_DNA"/>
</dbReference>
<protein>
    <recommendedName>
        <fullName evidence="4">Secreted protein</fullName>
    </recommendedName>
</protein>
<keyword evidence="3" id="KW-1185">Reference proteome</keyword>
<proteinExistence type="predicted"/>
<dbReference type="Proteomes" id="UP001596540">
    <property type="component" value="Unassembled WGS sequence"/>
</dbReference>
<sequence length="105" mass="10907">MRTSIRTRAALVAAGLGLAASAGLALAAPAAAEPGNSWTCDRVLHDRPLGPAEGVGNCVPDNSSARLGEPGFITERYTGRKVRCEGVDGTDAPDIVRGFRCLWSN</sequence>
<dbReference type="RefSeq" id="WP_379869267.1">
    <property type="nucleotide sequence ID" value="NZ_JBHTBH010000002.1"/>
</dbReference>
<evidence type="ECO:0000313" key="3">
    <source>
        <dbReference type="Proteomes" id="UP001596540"/>
    </source>
</evidence>
<accession>A0ABW2KDA2</accession>